<evidence type="ECO:0000259" key="3">
    <source>
        <dbReference type="PROSITE" id="PS51910"/>
    </source>
</evidence>
<dbReference type="Pfam" id="PF02839">
    <property type="entry name" value="CBM_5_12"/>
    <property type="match status" value="1"/>
</dbReference>
<dbReference type="PANTHER" id="PTHR42976">
    <property type="entry name" value="BIFUNCTIONAL CHITINASE/LYSOZYME-RELATED"/>
    <property type="match status" value="1"/>
</dbReference>
<dbReference type="Proteomes" id="UP000095563">
    <property type="component" value="Unassembled WGS sequence"/>
</dbReference>
<evidence type="ECO:0000313" key="5">
    <source>
        <dbReference type="Proteomes" id="UP000095563"/>
    </source>
</evidence>
<evidence type="ECO:0000313" key="4">
    <source>
        <dbReference type="EMBL" id="CUP79699.1"/>
    </source>
</evidence>
<feature type="signal peptide" evidence="2">
    <location>
        <begin position="1"/>
        <end position="30"/>
    </location>
</feature>
<dbReference type="GO" id="GO:0005576">
    <property type="term" value="C:extracellular region"/>
    <property type="evidence" value="ECO:0007669"/>
    <property type="project" value="InterPro"/>
</dbReference>
<dbReference type="InterPro" id="IPR001223">
    <property type="entry name" value="Glyco_hydro18_cat"/>
</dbReference>
<dbReference type="CDD" id="cd06543">
    <property type="entry name" value="GH18_PF-ChiA-like"/>
    <property type="match status" value="1"/>
</dbReference>
<dbReference type="InterPro" id="IPR052750">
    <property type="entry name" value="GH18_Chitinase"/>
</dbReference>
<dbReference type="PROSITE" id="PS51910">
    <property type="entry name" value="GH18_2"/>
    <property type="match status" value="1"/>
</dbReference>
<dbReference type="InterPro" id="IPR003610">
    <property type="entry name" value="CBM5/12"/>
</dbReference>
<accession>A0A174RB09</accession>
<dbReference type="AlphaFoldDB" id="A0A174RB09"/>
<evidence type="ECO:0000256" key="1">
    <source>
        <dbReference type="ARBA" id="ARBA00022801"/>
    </source>
</evidence>
<protein>
    <submittedName>
        <fullName evidence="4">Chitinase B</fullName>
    </submittedName>
</protein>
<dbReference type="Gene3D" id="2.10.10.20">
    <property type="entry name" value="Carbohydrate-binding module superfamily 5/12"/>
    <property type="match status" value="1"/>
</dbReference>
<gene>
    <name evidence="4" type="primary">chiA_1</name>
    <name evidence="4" type="ORF">ERS852568_00838</name>
</gene>
<dbReference type="GO" id="GO:0030246">
    <property type="term" value="F:carbohydrate binding"/>
    <property type="evidence" value="ECO:0007669"/>
    <property type="project" value="InterPro"/>
</dbReference>
<organism evidence="4 5">
    <name type="scientific">Clostridium baratii</name>
    <dbReference type="NCBI Taxonomy" id="1561"/>
    <lineage>
        <taxon>Bacteria</taxon>
        <taxon>Bacillati</taxon>
        <taxon>Bacillota</taxon>
        <taxon>Clostridia</taxon>
        <taxon>Eubacteriales</taxon>
        <taxon>Clostridiaceae</taxon>
        <taxon>Clostridium</taxon>
    </lineage>
</organism>
<dbReference type="InterPro" id="IPR032179">
    <property type="entry name" value="Cry22Aa_Ig-like"/>
</dbReference>
<dbReference type="SUPFAM" id="SSF51055">
    <property type="entry name" value="Carbohydrate binding domain"/>
    <property type="match status" value="1"/>
</dbReference>
<feature type="chain" id="PRO_5008031668" evidence="2">
    <location>
        <begin position="31"/>
        <end position="513"/>
    </location>
</feature>
<evidence type="ECO:0000256" key="2">
    <source>
        <dbReference type="SAM" id="SignalP"/>
    </source>
</evidence>
<reference evidence="4 5" key="1">
    <citation type="submission" date="2015-09" db="EMBL/GenBank/DDBJ databases">
        <authorList>
            <consortium name="Pathogen Informatics"/>
        </authorList>
    </citation>
    <scope>NUCLEOTIDE SEQUENCE [LARGE SCALE GENOMIC DNA]</scope>
    <source>
        <strain evidence="4 5">2789STDY5834956</strain>
    </source>
</reference>
<dbReference type="Gene3D" id="3.20.20.80">
    <property type="entry name" value="Glycosidases"/>
    <property type="match status" value="1"/>
</dbReference>
<sequence>MNKKKIQKIIAISAIASIAIPSLLSTTSYATNLLSPITLQENVKETNDFGVLKGIEWPKQVNSPYIDMVAWTSNPDYSNNGAANLAKISKETGVNFFNLGFIQSSGQGIKDGKVAWGWGGYSVLSEWNKDDSQYNGIKKSIRELREMGGDVTISFGGIAGTAFWQVTQDVDILANTYRDIITGYGLTRLDLDIEGGAQNLEQNIANAKAIKKVQAETGVDVVLTLPVLPSGLTNVQLDVLKAYLSEGVDVEVVNLMTMCYGTGTLNPGENYGTASLRAVDSTKDQLKEYFKKYANITLSNAEAYAKLGTTPSIGYESGSHPVFTTELSKLVVDHAIENKLAMTSFWSMNRDSMIQSNSGVKSQYEFTNIFKNFGTNSGETNPNPENSKPVISGANDVTINLNESFDILKGITANDKEDGDLTSKIKVSGSVDTSKEGIYKLTYSVSDSKGLTTEVIRTVTVKNNTGSEVVDTYDNSKIYTKGDTVIYNGKKYVCKWWVVGEAPDTSDAWEEVV</sequence>
<dbReference type="InterPro" id="IPR036573">
    <property type="entry name" value="CBM_sf_5/12"/>
</dbReference>
<dbReference type="GO" id="GO:0005975">
    <property type="term" value="P:carbohydrate metabolic process"/>
    <property type="evidence" value="ECO:0007669"/>
    <property type="project" value="InterPro"/>
</dbReference>
<dbReference type="Gene3D" id="2.60.40.10">
    <property type="entry name" value="Immunoglobulins"/>
    <property type="match status" value="1"/>
</dbReference>
<dbReference type="InterPro" id="IPR017853">
    <property type="entry name" value="GH"/>
</dbReference>
<proteinExistence type="predicted"/>
<name>A0A174RB09_9CLOT</name>
<dbReference type="PANTHER" id="PTHR42976:SF1">
    <property type="entry name" value="GH18 DOMAIN-CONTAINING PROTEIN-RELATED"/>
    <property type="match status" value="1"/>
</dbReference>
<keyword evidence="1" id="KW-0378">Hydrolase</keyword>
<dbReference type="GO" id="GO:0004553">
    <property type="term" value="F:hydrolase activity, hydrolyzing O-glycosyl compounds"/>
    <property type="evidence" value="ECO:0007669"/>
    <property type="project" value="InterPro"/>
</dbReference>
<dbReference type="RefSeq" id="WP_055206841.1">
    <property type="nucleotide sequence ID" value="NZ_CZBO01000001.1"/>
</dbReference>
<dbReference type="CDD" id="cd12215">
    <property type="entry name" value="ChiC_BD"/>
    <property type="match status" value="1"/>
</dbReference>
<dbReference type="Pfam" id="PF16403">
    <property type="entry name" value="Bact_surface_Ig-like"/>
    <property type="match status" value="1"/>
</dbReference>
<keyword evidence="2" id="KW-0732">Signal</keyword>
<feature type="domain" description="GH18" evidence="3">
    <location>
        <begin position="65"/>
        <end position="363"/>
    </location>
</feature>
<dbReference type="EMBL" id="CZBO01000001">
    <property type="protein sequence ID" value="CUP79699.1"/>
    <property type="molecule type" value="Genomic_DNA"/>
</dbReference>
<dbReference type="SUPFAM" id="SSF51445">
    <property type="entry name" value="(Trans)glycosidases"/>
    <property type="match status" value="1"/>
</dbReference>
<dbReference type="InterPro" id="IPR013783">
    <property type="entry name" value="Ig-like_fold"/>
</dbReference>
<dbReference type="SMART" id="SM00495">
    <property type="entry name" value="ChtBD3"/>
    <property type="match status" value="1"/>
</dbReference>